<dbReference type="Pfam" id="PF13439">
    <property type="entry name" value="Glyco_transf_4"/>
    <property type="match status" value="1"/>
</dbReference>
<reference evidence="3 4" key="2">
    <citation type="submission" date="2016-02" db="EMBL/GenBank/DDBJ databases">
        <authorList>
            <person name="Wen L."/>
            <person name="He K."/>
            <person name="Yang H."/>
        </authorList>
    </citation>
    <scope>NUCLEOTIDE SEQUENCE [LARGE SCALE GENOMIC DNA]</scope>
    <source>
        <strain evidence="3 4">AGD 8-3</strain>
    </source>
</reference>
<evidence type="ECO:0000313" key="3">
    <source>
        <dbReference type="EMBL" id="AMD00645.1"/>
    </source>
</evidence>
<name>A0A0X8HDH8_9GAMM</name>
<dbReference type="STRING" id="507626.LOKO_01577"/>
<dbReference type="PATRIC" id="fig|507626.3.peg.1566"/>
<dbReference type="InterPro" id="IPR028098">
    <property type="entry name" value="Glyco_trans_4-like_N"/>
</dbReference>
<reference evidence="3 4" key="1">
    <citation type="journal article" date="2016" name="Genome Announc.">
        <title>Draft Genome Sequence of 'Halomonas chromatireducens' Strain AGD 8-3, a Haloalkaliphilic Chromate- and Selenite-Reducing Gammaproteobacterium.</title>
        <authorList>
            <person name="Sharko F.S."/>
            <person name="Shapovalova A.A."/>
            <person name="Tsygankova S.V."/>
            <person name="Komova A.V."/>
            <person name="Boulygina E.S."/>
            <person name="Teslyuk A.B."/>
            <person name="Gotovtsev P.M."/>
            <person name="Namsaraev Z.B."/>
            <person name="Khijniak T.V."/>
            <person name="Nedoluzhko A.V."/>
            <person name="Vasilov R.G."/>
        </authorList>
    </citation>
    <scope>NUCLEOTIDE SEQUENCE [LARGE SCALE GENOMIC DNA]</scope>
    <source>
        <strain evidence="3 4">AGD 8-3</strain>
    </source>
</reference>
<dbReference type="InterPro" id="IPR001296">
    <property type="entry name" value="Glyco_trans_1"/>
</dbReference>
<dbReference type="Pfam" id="PF00534">
    <property type="entry name" value="Glycos_transf_1"/>
    <property type="match status" value="1"/>
</dbReference>
<accession>A0A0X8HDH8</accession>
<gene>
    <name evidence="3" type="primary">pglA_2</name>
    <name evidence="3" type="ORF">LOKO_01577</name>
</gene>
<feature type="domain" description="Glycosyl transferase family 1" evidence="1">
    <location>
        <begin position="129"/>
        <end position="279"/>
    </location>
</feature>
<evidence type="ECO:0000313" key="4">
    <source>
        <dbReference type="Proteomes" id="UP000063387"/>
    </source>
</evidence>
<proteinExistence type="predicted"/>
<protein>
    <submittedName>
        <fullName evidence="3">N, N'-diacetylbacillosaminyl-diphospho-undecaprenol alpha-1,3-N-acetylgalactosaminyltransferase</fullName>
        <ecNumber evidence="3">2.4.1.290</ecNumber>
    </submittedName>
</protein>
<dbReference type="SUPFAM" id="SSF53756">
    <property type="entry name" value="UDP-Glycosyltransferase/glycogen phosphorylase"/>
    <property type="match status" value="1"/>
</dbReference>
<evidence type="ECO:0000259" key="1">
    <source>
        <dbReference type="Pfam" id="PF00534"/>
    </source>
</evidence>
<feature type="domain" description="Glycosyltransferase subfamily 4-like N-terminal" evidence="2">
    <location>
        <begin position="25"/>
        <end position="119"/>
    </location>
</feature>
<keyword evidence="3" id="KW-0328">Glycosyltransferase</keyword>
<dbReference type="EMBL" id="CP014226">
    <property type="protein sequence ID" value="AMD00645.1"/>
    <property type="molecule type" value="Genomic_DNA"/>
</dbReference>
<dbReference type="EC" id="2.4.1.290" evidence="3"/>
<sequence length="310" mass="34499">MSFLAELDQCGIDYGFLGRECRKNPFKGCLGLIRFCRRFRPDVIHSHLYYGALFSLPQLGVPHVYTHHNIKLKASAWLYRLLDVNTKAYVGICEACETLLSHVTRRQVVRIDNGVALTRIIPKREYRTSSRIKLVCVGTLGEQKNHSLLLNALSRLADLDYSLTVAGEGSKKTELQDLASSLGIEGNVNFIGNCNNVKQLLHDSDVFVMSSAWEGLPIAQIEATLTGLPVLVTDVGGCAEIVDRVGNGLVAKAELDDYTKKLKRIIVDDSLRLSFHKNALENSGHYTVDNAVERHLGLYDRLTHQLVSHA</sequence>
<keyword evidence="3" id="KW-0808">Transferase</keyword>
<dbReference type="GO" id="GO:1901135">
    <property type="term" value="P:carbohydrate derivative metabolic process"/>
    <property type="evidence" value="ECO:0007669"/>
    <property type="project" value="UniProtKB-ARBA"/>
</dbReference>
<dbReference type="AlphaFoldDB" id="A0A0X8HDH8"/>
<dbReference type="KEGG" id="hco:LOKO_01577"/>
<organism evidence="3 4">
    <name type="scientific">Halomonas chromatireducens</name>
    <dbReference type="NCBI Taxonomy" id="507626"/>
    <lineage>
        <taxon>Bacteria</taxon>
        <taxon>Pseudomonadati</taxon>
        <taxon>Pseudomonadota</taxon>
        <taxon>Gammaproteobacteria</taxon>
        <taxon>Oceanospirillales</taxon>
        <taxon>Halomonadaceae</taxon>
        <taxon>Halomonas</taxon>
    </lineage>
</organism>
<dbReference type="Gene3D" id="3.40.50.2000">
    <property type="entry name" value="Glycogen Phosphorylase B"/>
    <property type="match status" value="2"/>
</dbReference>
<dbReference type="Proteomes" id="UP000063387">
    <property type="component" value="Chromosome"/>
</dbReference>
<dbReference type="GO" id="GO:0102335">
    <property type="term" value="F:N,N'-diacetylbacillosaminyl-diphospho-undecaprenol alpha-1,3-N-acetylgalactosaminyltransferase activity"/>
    <property type="evidence" value="ECO:0007669"/>
    <property type="project" value="UniProtKB-EC"/>
</dbReference>
<dbReference type="PANTHER" id="PTHR12526">
    <property type="entry name" value="GLYCOSYLTRANSFERASE"/>
    <property type="match status" value="1"/>
</dbReference>
<keyword evidence="4" id="KW-1185">Reference proteome</keyword>
<evidence type="ECO:0000259" key="2">
    <source>
        <dbReference type="Pfam" id="PF13439"/>
    </source>
</evidence>